<dbReference type="AlphaFoldDB" id="A0A1M6IPN5"/>
<evidence type="ECO:0000313" key="2">
    <source>
        <dbReference type="Proteomes" id="UP000184080"/>
    </source>
</evidence>
<name>A0A1M6IPN5_9CLOT</name>
<gene>
    <name evidence="1" type="ORF">SAMN05444401_2915</name>
</gene>
<keyword evidence="2" id="KW-1185">Reference proteome</keyword>
<reference evidence="1 2" key="1">
    <citation type="submission" date="2016-11" db="EMBL/GenBank/DDBJ databases">
        <authorList>
            <person name="Jaros S."/>
            <person name="Januszkiewicz K."/>
            <person name="Wedrychowicz H."/>
        </authorList>
    </citation>
    <scope>NUCLEOTIDE SEQUENCE [LARGE SCALE GENOMIC DNA]</scope>
    <source>
        <strain evidence="1 2">DSM 21864</strain>
    </source>
</reference>
<organism evidence="1 2">
    <name type="scientific">Clostridium amylolyticum</name>
    <dbReference type="NCBI Taxonomy" id="1121298"/>
    <lineage>
        <taxon>Bacteria</taxon>
        <taxon>Bacillati</taxon>
        <taxon>Bacillota</taxon>
        <taxon>Clostridia</taxon>
        <taxon>Eubacteriales</taxon>
        <taxon>Clostridiaceae</taxon>
        <taxon>Clostridium</taxon>
    </lineage>
</organism>
<dbReference type="Proteomes" id="UP000184080">
    <property type="component" value="Unassembled WGS sequence"/>
</dbReference>
<proteinExistence type="predicted"/>
<evidence type="ECO:0000313" key="1">
    <source>
        <dbReference type="EMBL" id="SHJ36410.1"/>
    </source>
</evidence>
<dbReference type="EMBL" id="FQZO01000004">
    <property type="protein sequence ID" value="SHJ36410.1"/>
    <property type="molecule type" value="Genomic_DNA"/>
</dbReference>
<accession>A0A1M6IPN5</accession>
<protein>
    <submittedName>
        <fullName evidence="1">Uncharacterized protein</fullName>
    </submittedName>
</protein>
<dbReference type="STRING" id="1121298.SAMN05444401_2915"/>
<dbReference type="RefSeq" id="WP_073008102.1">
    <property type="nucleotide sequence ID" value="NZ_FQZO01000004.1"/>
</dbReference>
<sequence length="122" mass="13956">MIGVELISWKALKKLHRYIDGDDIIYCCECKNTGVKLDFFSEEINRKSPFCTVALTSSKMCIIYDICGDDLCYSIPLSSIKEINYAEKDNGNSSIGISYGKNKFNLEMYHREAEKVILYISK</sequence>